<protein>
    <submittedName>
        <fullName evidence="1">Uncharacterized protein</fullName>
    </submittedName>
</protein>
<organism evidence="1 2">
    <name type="scientific">Molorchus minor</name>
    <dbReference type="NCBI Taxonomy" id="1323400"/>
    <lineage>
        <taxon>Eukaryota</taxon>
        <taxon>Metazoa</taxon>
        <taxon>Ecdysozoa</taxon>
        <taxon>Arthropoda</taxon>
        <taxon>Hexapoda</taxon>
        <taxon>Insecta</taxon>
        <taxon>Pterygota</taxon>
        <taxon>Neoptera</taxon>
        <taxon>Endopterygota</taxon>
        <taxon>Coleoptera</taxon>
        <taxon>Polyphaga</taxon>
        <taxon>Cucujiformia</taxon>
        <taxon>Chrysomeloidea</taxon>
        <taxon>Cerambycidae</taxon>
        <taxon>Lamiinae</taxon>
        <taxon>Monochamini</taxon>
        <taxon>Molorchus</taxon>
    </lineage>
</organism>
<keyword evidence="2" id="KW-1185">Reference proteome</keyword>
<sequence>MTPQIKLIIVKQMKLNNPDVIKQKAVEIHTAIVKVNNSNLHLNTKKGEGQLSCTETETDYKKEKHKKKKMDRNKQVIDNSGVIGGEKIEGLVKSEWTKRKRETQKEKEEKNLKMILFWENYLQKKVFLVLKHDSIINSGYKVTSLKVHTEAKMRTEKSLEALKKSRLDNWRW</sequence>
<evidence type="ECO:0000313" key="2">
    <source>
        <dbReference type="Proteomes" id="UP001162164"/>
    </source>
</evidence>
<dbReference type="EMBL" id="JAPWTJ010001900">
    <property type="protein sequence ID" value="KAJ8968951.1"/>
    <property type="molecule type" value="Genomic_DNA"/>
</dbReference>
<name>A0ABQ9IYK9_9CUCU</name>
<reference evidence="1" key="1">
    <citation type="journal article" date="2023" name="Insect Mol. Biol.">
        <title>Genome sequencing provides insights into the evolution of gene families encoding plant cell wall-degrading enzymes in longhorned beetles.</title>
        <authorList>
            <person name="Shin N.R."/>
            <person name="Okamura Y."/>
            <person name="Kirsch R."/>
            <person name="Pauchet Y."/>
        </authorList>
    </citation>
    <scope>NUCLEOTIDE SEQUENCE</scope>
    <source>
        <strain evidence="1">MMC_N1</strain>
    </source>
</reference>
<dbReference type="Proteomes" id="UP001162164">
    <property type="component" value="Unassembled WGS sequence"/>
</dbReference>
<evidence type="ECO:0000313" key="1">
    <source>
        <dbReference type="EMBL" id="KAJ8968951.1"/>
    </source>
</evidence>
<comment type="caution">
    <text evidence="1">The sequence shown here is derived from an EMBL/GenBank/DDBJ whole genome shotgun (WGS) entry which is preliminary data.</text>
</comment>
<proteinExistence type="predicted"/>
<gene>
    <name evidence="1" type="ORF">NQ317_007713</name>
</gene>
<accession>A0ABQ9IYK9</accession>